<comment type="caution">
    <text evidence="8">The sequence shown here is derived from an EMBL/GenBank/DDBJ whole genome shotgun (WGS) entry which is preliminary data.</text>
</comment>
<dbReference type="GeneID" id="38116313"/>
<dbReference type="PANTHER" id="PTHR37534:SF38">
    <property type="entry name" value="ZN(2)-C6 FUNGAL-TYPE DOMAIN-CONTAINING PROTEIN"/>
    <property type="match status" value="1"/>
</dbReference>
<dbReference type="GO" id="GO:0045944">
    <property type="term" value="P:positive regulation of transcription by RNA polymerase II"/>
    <property type="evidence" value="ECO:0007669"/>
    <property type="project" value="TreeGrafter"/>
</dbReference>
<dbReference type="STRING" id="1810919.A0A3D8RZ32"/>
<dbReference type="AlphaFoldDB" id="A0A3D8RZ32"/>
<protein>
    <recommendedName>
        <fullName evidence="7">Zn(2)-C6 fungal-type domain-containing protein</fullName>
    </recommendedName>
</protein>
<keyword evidence="4" id="KW-0804">Transcription</keyword>
<dbReference type="Proteomes" id="UP000256690">
    <property type="component" value="Unassembled WGS sequence"/>
</dbReference>
<evidence type="ECO:0000256" key="2">
    <source>
        <dbReference type="ARBA" id="ARBA00023015"/>
    </source>
</evidence>
<evidence type="ECO:0000256" key="3">
    <source>
        <dbReference type="ARBA" id="ARBA00023125"/>
    </source>
</evidence>
<reference evidence="8 9" key="1">
    <citation type="journal article" date="2018" name="IMA Fungus">
        <title>IMA Genome-F 9: Draft genome sequence of Annulohypoxylon stygium, Aspergillus mulundensis, Berkeleyomyces basicola (syn. Thielaviopsis basicola), Ceratocystis smalleyi, two Cercospora beticola strains, Coleophoma cylindrospora, Fusarium fracticaudum, Phialophora cf. hyalina, and Morchella septimelata.</title>
        <authorList>
            <person name="Wingfield B.D."/>
            <person name="Bills G.F."/>
            <person name="Dong Y."/>
            <person name="Huang W."/>
            <person name="Nel W.J."/>
            <person name="Swalarsk-Parry B.S."/>
            <person name="Vaghefi N."/>
            <person name="Wilken P.M."/>
            <person name="An Z."/>
            <person name="de Beer Z.W."/>
            <person name="De Vos L."/>
            <person name="Chen L."/>
            <person name="Duong T.A."/>
            <person name="Gao Y."/>
            <person name="Hammerbacher A."/>
            <person name="Kikkert J.R."/>
            <person name="Li Y."/>
            <person name="Li H."/>
            <person name="Li K."/>
            <person name="Li Q."/>
            <person name="Liu X."/>
            <person name="Ma X."/>
            <person name="Naidoo K."/>
            <person name="Pethybridge S.J."/>
            <person name="Sun J."/>
            <person name="Steenkamp E.T."/>
            <person name="van der Nest M.A."/>
            <person name="van Wyk S."/>
            <person name="Wingfield M.J."/>
            <person name="Xiong C."/>
            <person name="Yue Q."/>
            <person name="Zhang X."/>
        </authorList>
    </citation>
    <scope>NUCLEOTIDE SEQUENCE [LARGE SCALE GENOMIC DNA]</scope>
    <source>
        <strain evidence="8 9">DSM 5745</strain>
    </source>
</reference>
<dbReference type="SMART" id="SM00066">
    <property type="entry name" value="GAL4"/>
    <property type="match status" value="1"/>
</dbReference>
<dbReference type="GO" id="GO:0000976">
    <property type="term" value="F:transcription cis-regulatory region binding"/>
    <property type="evidence" value="ECO:0007669"/>
    <property type="project" value="TreeGrafter"/>
</dbReference>
<dbReference type="CDD" id="cd00067">
    <property type="entry name" value="GAL4"/>
    <property type="match status" value="1"/>
</dbReference>
<dbReference type="PROSITE" id="PS50048">
    <property type="entry name" value="ZN2_CY6_FUNGAL_2"/>
    <property type="match status" value="1"/>
</dbReference>
<dbReference type="InterPro" id="IPR021858">
    <property type="entry name" value="Fun_TF"/>
</dbReference>
<dbReference type="GO" id="GO:0005634">
    <property type="term" value="C:nucleus"/>
    <property type="evidence" value="ECO:0007669"/>
    <property type="project" value="UniProtKB-SubCell"/>
</dbReference>
<keyword evidence="5" id="KW-0539">Nucleus</keyword>
<evidence type="ECO:0000256" key="1">
    <source>
        <dbReference type="ARBA" id="ARBA00004123"/>
    </source>
</evidence>
<dbReference type="GO" id="GO:0000981">
    <property type="term" value="F:DNA-binding transcription factor activity, RNA polymerase II-specific"/>
    <property type="evidence" value="ECO:0007669"/>
    <property type="project" value="InterPro"/>
</dbReference>
<evidence type="ECO:0000259" key="7">
    <source>
        <dbReference type="PROSITE" id="PS50048"/>
    </source>
</evidence>
<feature type="region of interest" description="Disordered" evidence="6">
    <location>
        <begin position="60"/>
        <end position="117"/>
    </location>
</feature>
<gene>
    <name evidence="8" type="ORF">DSM5745_05943</name>
</gene>
<dbReference type="OrthoDB" id="5043642at2759"/>
<dbReference type="PROSITE" id="PS00463">
    <property type="entry name" value="ZN2_CY6_FUNGAL_1"/>
    <property type="match status" value="1"/>
</dbReference>
<dbReference type="InterPro" id="IPR001138">
    <property type="entry name" value="Zn2Cys6_DnaBD"/>
</dbReference>
<comment type="subcellular location">
    <subcellularLocation>
        <location evidence="1">Nucleus</location>
    </subcellularLocation>
</comment>
<dbReference type="Pfam" id="PF11951">
    <property type="entry name" value="Fungal_trans_2"/>
    <property type="match status" value="1"/>
</dbReference>
<name>A0A3D8RZ32_9EURO</name>
<feature type="compositionally biased region" description="Polar residues" evidence="6">
    <location>
        <begin position="85"/>
        <end position="101"/>
    </location>
</feature>
<keyword evidence="3" id="KW-0238">DNA-binding</keyword>
<accession>A0A3D8RZ32</accession>
<feature type="domain" description="Zn(2)-C6 fungal-type" evidence="7">
    <location>
        <begin position="21"/>
        <end position="49"/>
    </location>
</feature>
<dbReference type="Pfam" id="PF00172">
    <property type="entry name" value="Zn_clus"/>
    <property type="match status" value="1"/>
</dbReference>
<proteinExistence type="predicted"/>
<keyword evidence="2" id="KW-0805">Transcription regulation</keyword>
<dbReference type="Gene3D" id="4.10.240.10">
    <property type="entry name" value="Zn(2)-C6 fungal-type DNA-binding domain"/>
    <property type="match status" value="1"/>
</dbReference>
<keyword evidence="9" id="KW-1185">Reference proteome</keyword>
<evidence type="ECO:0000313" key="9">
    <source>
        <dbReference type="Proteomes" id="UP000256690"/>
    </source>
</evidence>
<evidence type="ECO:0000313" key="8">
    <source>
        <dbReference type="EMBL" id="RDW79091.1"/>
    </source>
</evidence>
<dbReference type="SUPFAM" id="SSF57701">
    <property type="entry name" value="Zn2/Cys6 DNA-binding domain"/>
    <property type="match status" value="1"/>
</dbReference>
<dbReference type="RefSeq" id="XP_026603791.1">
    <property type="nucleotide sequence ID" value="XM_026747959.1"/>
</dbReference>
<organism evidence="8 9">
    <name type="scientific">Aspergillus mulundensis</name>
    <dbReference type="NCBI Taxonomy" id="1810919"/>
    <lineage>
        <taxon>Eukaryota</taxon>
        <taxon>Fungi</taxon>
        <taxon>Dikarya</taxon>
        <taxon>Ascomycota</taxon>
        <taxon>Pezizomycotina</taxon>
        <taxon>Eurotiomycetes</taxon>
        <taxon>Eurotiomycetidae</taxon>
        <taxon>Eurotiales</taxon>
        <taxon>Aspergillaceae</taxon>
        <taxon>Aspergillus</taxon>
        <taxon>Aspergillus subgen. Nidulantes</taxon>
    </lineage>
</organism>
<dbReference type="InterPro" id="IPR036864">
    <property type="entry name" value="Zn2-C6_fun-type_DNA-bd_sf"/>
</dbReference>
<sequence length="515" mass="57516">MLSYNHTLPPPANRGLRSKTGCLTCRRRRKKCDEHKPRCYNCERNNLVCDGYQSLQTWAPRNNQRPRRSHSPSRSSTEADCASDGRTSSPPRLSIENSSPDGTAREIAPTASLPPLIPGVQTPVERRLFHHFATALAPALALHSSSHPNAIAKAILPLAVIDPGVLDLVLSAAGSHLLRRLEAESCIRERDIHREIARTAWQRFGEGTRYHCDSIKVLSGHARKPGDSASRAQIVTALARTMLLCQQSTCSGGFDVSWKVHLIAARELAGALHGVSPDWDECNDHRALMDWIQYHELLARVTDRSLEGATGNNHIGTVLHGTRRRNDRQILIGTQDGLFEILKQILDLRSSTRYEVDGPSLTTLQIGLTISTDLEAWSYPYSAEQQRVVGECYRWACFILLHATVYGSCAEDETIQTALAGGLAFLDRLDGTSNAQTCALYPMFVFGLSAVTEEDRDRVRQKLEQYHRWAGFGNIQDTVELMEEWWQHCRREGTGAPWWAWQAWAAARGVEPMIA</sequence>
<dbReference type="GO" id="GO:0008270">
    <property type="term" value="F:zinc ion binding"/>
    <property type="evidence" value="ECO:0007669"/>
    <property type="project" value="InterPro"/>
</dbReference>
<evidence type="ECO:0000256" key="6">
    <source>
        <dbReference type="SAM" id="MobiDB-lite"/>
    </source>
</evidence>
<dbReference type="EMBL" id="PVWQ01000006">
    <property type="protein sequence ID" value="RDW79091.1"/>
    <property type="molecule type" value="Genomic_DNA"/>
</dbReference>
<evidence type="ECO:0000256" key="5">
    <source>
        <dbReference type="ARBA" id="ARBA00023242"/>
    </source>
</evidence>
<evidence type="ECO:0000256" key="4">
    <source>
        <dbReference type="ARBA" id="ARBA00023163"/>
    </source>
</evidence>
<dbReference type="PANTHER" id="PTHR37534">
    <property type="entry name" value="TRANSCRIPTIONAL ACTIVATOR PROTEIN UGA3"/>
    <property type="match status" value="1"/>
</dbReference>